<dbReference type="GeneID" id="31409341"/>
<keyword evidence="1" id="KW-0472">Membrane</keyword>
<evidence type="ECO:0000313" key="3">
    <source>
        <dbReference type="EMBL" id="QQU47087.1"/>
    </source>
</evidence>
<reference evidence="2" key="2">
    <citation type="submission" date="2023-02" db="EMBL/GenBank/DDBJ databases">
        <authorList>
            <person name="Ashton P.M."/>
            <person name="Dallman T."/>
            <person name="Nair S."/>
            <person name="De Pinna E."/>
            <person name="Peters T."/>
            <person name="Grant K."/>
        </authorList>
    </citation>
    <scope>NUCLEOTIDE SEQUENCE</scope>
    <source>
        <strain evidence="2">01103883</strain>
    </source>
</reference>
<dbReference type="Pfam" id="PF16080">
    <property type="entry name" value="Phage_holin_2_3"/>
    <property type="match status" value="1"/>
</dbReference>
<gene>
    <name evidence="3" type="ORF">I6I39_19790</name>
    <name evidence="2" type="ORF">RSF11_003067</name>
</gene>
<accession>A0A7T9Y016</accession>
<evidence type="ECO:0000313" key="2">
    <source>
        <dbReference type="EMBL" id="ELI8103337.1"/>
    </source>
</evidence>
<dbReference type="OMA" id="YYKHREL"/>
<dbReference type="KEGG" id="yef:FORC2_1816"/>
<name>A0A7T9Y016_YEREN</name>
<evidence type="ECO:0000256" key="1">
    <source>
        <dbReference type="SAM" id="Phobius"/>
    </source>
</evidence>
<evidence type="ECO:0000313" key="4">
    <source>
        <dbReference type="Proteomes" id="UP000595309"/>
    </source>
</evidence>
<dbReference type="AlphaFoldDB" id="A0A7T9Y016"/>
<feature type="transmembrane region" description="Helical" evidence="1">
    <location>
        <begin position="29"/>
        <end position="48"/>
    </location>
</feature>
<keyword evidence="1" id="KW-0812">Transmembrane</keyword>
<reference evidence="3 4" key="1">
    <citation type="submission" date="2021-01" db="EMBL/GenBank/DDBJ databases">
        <title>FDA dAtabase for Regulatory Grade micrObial Sequences (FDA-ARGOS): Supporting development and validation of Infectious Disease Dx tests.</title>
        <authorList>
            <person name="Blissenbach B."/>
            <person name="Krut O."/>
            <person name="Tallon L."/>
            <person name="Sadzewicz L."/>
            <person name="Zhao X."/>
            <person name="Boylan J."/>
            <person name="Ott S."/>
            <person name="Bowen H."/>
            <person name="Vavikolanu K."/>
            <person name="Mehta A."/>
            <person name="Aluvathingal J."/>
            <person name="Nadendla S."/>
            <person name="Yan Y."/>
            <person name="Sichtig H."/>
        </authorList>
    </citation>
    <scope>NUCLEOTIDE SEQUENCE [LARGE SCALE GENOMIC DNA]</scope>
    <source>
        <strain evidence="3 4">FDAARGOS_1082</strain>
    </source>
</reference>
<keyword evidence="1" id="KW-1133">Transmembrane helix</keyword>
<dbReference type="Proteomes" id="UP000595309">
    <property type="component" value="Chromosome"/>
</dbReference>
<dbReference type="EMBL" id="CP068146">
    <property type="protein sequence ID" value="QQU47087.1"/>
    <property type="molecule type" value="Genomic_DNA"/>
</dbReference>
<sequence>MKMDKYSSAISLWFGGLTTTIGALSLNEWAMVVGIVCTTGTFIVNWHYKRKEFQLRKK</sequence>
<dbReference type="Proteomes" id="UP001182355">
    <property type="component" value="Unassembled WGS sequence"/>
</dbReference>
<dbReference type="EMBL" id="ABNAVX010000017">
    <property type="protein sequence ID" value="ELI8103337.1"/>
    <property type="molecule type" value="Genomic_DNA"/>
</dbReference>
<proteinExistence type="predicted"/>
<protein>
    <submittedName>
        <fullName evidence="3">Phage holin family protein</fullName>
    </submittedName>
</protein>
<dbReference type="RefSeq" id="WP_005161370.1">
    <property type="nucleotide sequence ID" value="NZ_CAADJK010000001.1"/>
</dbReference>
<dbReference type="InterPro" id="IPR032118">
    <property type="entry name" value="Phage_holin_HP1"/>
</dbReference>
<organism evidence="3 4">
    <name type="scientific">Yersinia enterocolitica</name>
    <dbReference type="NCBI Taxonomy" id="630"/>
    <lineage>
        <taxon>Bacteria</taxon>
        <taxon>Pseudomonadati</taxon>
        <taxon>Pseudomonadota</taxon>
        <taxon>Gammaproteobacteria</taxon>
        <taxon>Enterobacterales</taxon>
        <taxon>Yersiniaceae</taxon>
        <taxon>Yersinia</taxon>
    </lineage>
</organism>